<accession>A0ABY0HGY3</accession>
<feature type="region of interest" description="Disordered" evidence="1">
    <location>
        <begin position="17"/>
        <end position="76"/>
    </location>
</feature>
<evidence type="ECO:0000256" key="2">
    <source>
        <dbReference type="SAM" id="SignalP"/>
    </source>
</evidence>
<name>A0ABY0HGY3_9PEZI</name>
<protein>
    <submittedName>
        <fullName evidence="3">Uncharacterized protein</fullName>
    </submittedName>
</protein>
<reference evidence="3 4" key="1">
    <citation type="submission" date="2018-06" db="EMBL/GenBank/DDBJ databases">
        <title>Complete Genomes of Monosporascus.</title>
        <authorList>
            <person name="Robinson A.J."/>
            <person name="Natvig D.O."/>
        </authorList>
    </citation>
    <scope>NUCLEOTIDE SEQUENCE [LARGE SCALE GENOMIC DNA]</scope>
    <source>
        <strain evidence="3 4">CBS 609.92</strain>
    </source>
</reference>
<feature type="signal peptide" evidence="2">
    <location>
        <begin position="1"/>
        <end position="17"/>
    </location>
</feature>
<evidence type="ECO:0000256" key="1">
    <source>
        <dbReference type="SAM" id="MobiDB-lite"/>
    </source>
</evidence>
<dbReference type="Proteomes" id="UP000294003">
    <property type="component" value="Unassembled WGS sequence"/>
</dbReference>
<evidence type="ECO:0000313" key="3">
    <source>
        <dbReference type="EMBL" id="RYO93218.1"/>
    </source>
</evidence>
<sequence>MIFQGLFFAQLVPGAGAQLSTSSSGSHRRLDRRRPRRRRYSFLDSVSVPASAPDAGPLPPRGPRSASPPATRTHAAGVLARVPPLLRALAAVPAAQEPRSLVHVAAGARVDLDGQPGRLAVTGGRDIHLRRLEAHQLVPAIHASEHRAGLAGGREADAAVEELRA</sequence>
<organism evidence="3 4">
    <name type="scientific">Monosporascus cannonballus</name>
    <dbReference type="NCBI Taxonomy" id="155416"/>
    <lineage>
        <taxon>Eukaryota</taxon>
        <taxon>Fungi</taxon>
        <taxon>Dikarya</taxon>
        <taxon>Ascomycota</taxon>
        <taxon>Pezizomycotina</taxon>
        <taxon>Sordariomycetes</taxon>
        <taxon>Xylariomycetidae</taxon>
        <taxon>Xylariales</taxon>
        <taxon>Xylariales incertae sedis</taxon>
        <taxon>Monosporascus</taxon>
    </lineage>
</organism>
<feature type="compositionally biased region" description="Basic residues" evidence="1">
    <location>
        <begin position="26"/>
        <end position="40"/>
    </location>
</feature>
<keyword evidence="2" id="KW-0732">Signal</keyword>
<proteinExistence type="predicted"/>
<dbReference type="EMBL" id="QJNS01000019">
    <property type="protein sequence ID" value="RYO93218.1"/>
    <property type="molecule type" value="Genomic_DNA"/>
</dbReference>
<comment type="caution">
    <text evidence="3">The sequence shown here is derived from an EMBL/GenBank/DDBJ whole genome shotgun (WGS) entry which is preliminary data.</text>
</comment>
<feature type="chain" id="PRO_5046681242" evidence="2">
    <location>
        <begin position="18"/>
        <end position="165"/>
    </location>
</feature>
<evidence type="ECO:0000313" key="4">
    <source>
        <dbReference type="Proteomes" id="UP000294003"/>
    </source>
</evidence>
<gene>
    <name evidence="3" type="ORF">DL762_001167</name>
</gene>
<keyword evidence="4" id="KW-1185">Reference proteome</keyword>